<evidence type="ECO:0000313" key="3">
    <source>
        <dbReference type="Proteomes" id="UP000630097"/>
    </source>
</evidence>
<dbReference type="EMBL" id="BONV01000058">
    <property type="protein sequence ID" value="GIG84741.1"/>
    <property type="molecule type" value="Genomic_DNA"/>
</dbReference>
<reference evidence="2 3" key="1">
    <citation type="submission" date="2021-01" db="EMBL/GenBank/DDBJ databases">
        <title>Whole genome shotgun sequence of Planotetraspora kaengkrachanensis NBRC 104272.</title>
        <authorList>
            <person name="Komaki H."/>
            <person name="Tamura T."/>
        </authorList>
    </citation>
    <scope>NUCLEOTIDE SEQUENCE [LARGE SCALE GENOMIC DNA]</scope>
    <source>
        <strain evidence="2 3">NBRC 104272</strain>
    </source>
</reference>
<sequence length="287" mass="30099">MNPELLIKKAAPVTDEEAAAMVRPQTRADLADRIMATAQDTSAAEIPRKVSSGRRLLLGVAVVGVTAAAAVVVTSSATPGQKVGPVQVGPPSAQAAALSFSREGDYLVVKVKDPVADPARYRREFAARGLDVDLTLEPSSANRAGSVLMMGGDEESNDVRMITAEGACGPETCGVGIKIPLTFKGHLSVVFGRAARPGEQYNTAPGDVPGEGVGLSDVQGRTVADVLAEAARRHITRIEYRYEEDGSDQPYPNGIPAAEVHEDWYVRDALAGSEGQVIIFVGPEPLG</sequence>
<name>A0A8J3Q1E5_9ACTN</name>
<protein>
    <submittedName>
        <fullName evidence="2">Uncharacterized protein</fullName>
    </submittedName>
</protein>
<evidence type="ECO:0000256" key="1">
    <source>
        <dbReference type="SAM" id="Phobius"/>
    </source>
</evidence>
<keyword evidence="1" id="KW-0472">Membrane</keyword>
<dbReference type="Proteomes" id="UP000630097">
    <property type="component" value="Unassembled WGS sequence"/>
</dbReference>
<keyword evidence="3" id="KW-1185">Reference proteome</keyword>
<organism evidence="2 3">
    <name type="scientific">Planotetraspora kaengkrachanensis</name>
    <dbReference type="NCBI Taxonomy" id="575193"/>
    <lineage>
        <taxon>Bacteria</taxon>
        <taxon>Bacillati</taxon>
        <taxon>Actinomycetota</taxon>
        <taxon>Actinomycetes</taxon>
        <taxon>Streptosporangiales</taxon>
        <taxon>Streptosporangiaceae</taxon>
        <taxon>Planotetraspora</taxon>
    </lineage>
</organism>
<accession>A0A8J3Q1E5</accession>
<feature type="transmembrane region" description="Helical" evidence="1">
    <location>
        <begin position="56"/>
        <end position="77"/>
    </location>
</feature>
<gene>
    <name evidence="2" type="ORF">Pka01_78680</name>
</gene>
<keyword evidence="1" id="KW-0812">Transmembrane</keyword>
<comment type="caution">
    <text evidence="2">The sequence shown here is derived from an EMBL/GenBank/DDBJ whole genome shotgun (WGS) entry which is preliminary data.</text>
</comment>
<evidence type="ECO:0000313" key="2">
    <source>
        <dbReference type="EMBL" id="GIG84741.1"/>
    </source>
</evidence>
<dbReference type="RefSeq" id="WP_203888002.1">
    <property type="nucleotide sequence ID" value="NZ_BAABHH010000040.1"/>
</dbReference>
<dbReference type="AlphaFoldDB" id="A0A8J3Q1E5"/>
<keyword evidence="1" id="KW-1133">Transmembrane helix</keyword>
<proteinExistence type="predicted"/>